<dbReference type="PRINTS" id="PR01438">
    <property type="entry name" value="UNVRSLSTRESS"/>
</dbReference>
<dbReference type="InterPro" id="IPR014729">
    <property type="entry name" value="Rossmann-like_a/b/a_fold"/>
</dbReference>
<sequence length="164" mass="17191">MMDTNSTGRPIVVGVDGSPSSILALQRAQQLATALSTTVDAIHVWQYQPYMDTGYVVEVEPAKKAEKVLAEATAAAFGTDLPAGLKQVVRQGSAAKVLRDASQNAEILVVGSRGHGGFVGLLLGSVSSQCAEHAHCPVLVVHSRDHLQRGHHRGDSIASSLSTT</sequence>
<evidence type="ECO:0000313" key="4">
    <source>
        <dbReference type="Proteomes" id="UP001456513"/>
    </source>
</evidence>
<dbReference type="InterPro" id="IPR006016">
    <property type="entry name" value="UspA"/>
</dbReference>
<keyword evidence="4" id="KW-1185">Reference proteome</keyword>
<accession>A0ABU9D499</accession>
<dbReference type="Proteomes" id="UP001456513">
    <property type="component" value="Unassembled WGS sequence"/>
</dbReference>
<dbReference type="PANTHER" id="PTHR46553">
    <property type="entry name" value="ADENINE NUCLEOTIDE ALPHA HYDROLASES-LIKE SUPERFAMILY PROTEIN"/>
    <property type="match status" value="1"/>
</dbReference>
<evidence type="ECO:0000259" key="2">
    <source>
        <dbReference type="Pfam" id="PF00582"/>
    </source>
</evidence>
<proteinExistence type="inferred from homology"/>
<comment type="similarity">
    <text evidence="1">Belongs to the universal stress protein A family.</text>
</comment>
<protein>
    <submittedName>
        <fullName evidence="3">Universal stress protein</fullName>
    </submittedName>
</protein>
<evidence type="ECO:0000256" key="1">
    <source>
        <dbReference type="ARBA" id="ARBA00008791"/>
    </source>
</evidence>
<organism evidence="3 4">
    <name type="scientific">Rhodococcus navarretei</name>
    <dbReference type="NCBI Taxonomy" id="3128981"/>
    <lineage>
        <taxon>Bacteria</taxon>
        <taxon>Bacillati</taxon>
        <taxon>Actinomycetota</taxon>
        <taxon>Actinomycetes</taxon>
        <taxon>Mycobacteriales</taxon>
        <taxon>Nocardiaceae</taxon>
        <taxon>Rhodococcus</taxon>
    </lineage>
</organism>
<gene>
    <name evidence="3" type="ORF">AABD04_21730</name>
</gene>
<dbReference type="RefSeq" id="WP_341442427.1">
    <property type="nucleotide sequence ID" value="NZ_JBBPCN010000001.1"/>
</dbReference>
<dbReference type="EMBL" id="JBBPCN010000001">
    <property type="protein sequence ID" value="MEK8073470.1"/>
    <property type="molecule type" value="Genomic_DNA"/>
</dbReference>
<feature type="domain" description="UspA" evidence="2">
    <location>
        <begin position="9"/>
        <end position="142"/>
    </location>
</feature>
<dbReference type="Pfam" id="PF00582">
    <property type="entry name" value="Usp"/>
    <property type="match status" value="1"/>
</dbReference>
<reference evidence="3 4" key="1">
    <citation type="submission" date="2024-03" db="EMBL/GenBank/DDBJ databases">
        <title>Rhodococcus navarretei sp. nov. and Pseudarthrobacter quantumdoti sp. nov., two new species with the ability to biosynthesize Quantum Dots isolated from soil samples at Union Glacier, Antarctica.</title>
        <authorList>
            <person name="Vargas M."/>
        </authorList>
    </citation>
    <scope>NUCLEOTIDE SEQUENCE [LARGE SCALE GENOMIC DNA]</scope>
    <source>
        <strain evidence="3 4">EXRC-4A-4</strain>
    </source>
</reference>
<dbReference type="PANTHER" id="PTHR46553:SF3">
    <property type="entry name" value="ADENINE NUCLEOTIDE ALPHA HYDROLASES-LIKE SUPERFAMILY PROTEIN"/>
    <property type="match status" value="1"/>
</dbReference>
<dbReference type="InterPro" id="IPR006015">
    <property type="entry name" value="Universal_stress_UspA"/>
</dbReference>
<evidence type="ECO:0000313" key="3">
    <source>
        <dbReference type="EMBL" id="MEK8073470.1"/>
    </source>
</evidence>
<dbReference type="CDD" id="cd00293">
    <property type="entry name" value="USP-like"/>
    <property type="match status" value="1"/>
</dbReference>
<comment type="caution">
    <text evidence="3">The sequence shown here is derived from an EMBL/GenBank/DDBJ whole genome shotgun (WGS) entry which is preliminary data.</text>
</comment>
<dbReference type="SUPFAM" id="SSF52402">
    <property type="entry name" value="Adenine nucleotide alpha hydrolases-like"/>
    <property type="match status" value="1"/>
</dbReference>
<dbReference type="Gene3D" id="3.40.50.620">
    <property type="entry name" value="HUPs"/>
    <property type="match status" value="1"/>
</dbReference>
<name>A0ABU9D499_9NOCA</name>